<accession>A0ABQ0S166</accession>
<reference evidence="8 9" key="1">
    <citation type="submission" date="2019-06" db="EMBL/GenBank/DDBJ databases">
        <title>Whole genome shotgun sequence of Pseudonocardia saturnea NBRC 14499.</title>
        <authorList>
            <person name="Hosoyama A."/>
            <person name="Uohara A."/>
            <person name="Ohji S."/>
            <person name="Ichikawa N."/>
        </authorList>
    </citation>
    <scope>NUCLEOTIDE SEQUENCE [LARGE SCALE GENOMIC DNA]</scope>
    <source>
        <strain evidence="8 9">NBRC 14499</strain>
    </source>
</reference>
<evidence type="ECO:0000256" key="6">
    <source>
        <dbReference type="SAM" id="Phobius"/>
    </source>
</evidence>
<dbReference type="PANTHER" id="PTHR43027:SF2">
    <property type="entry name" value="TRANSPORT PERMEASE PROTEIN"/>
    <property type="match status" value="1"/>
</dbReference>
<dbReference type="RefSeq" id="WP_197719969.1">
    <property type="nucleotide sequence ID" value="NZ_BJNH01000041.1"/>
</dbReference>
<feature type="transmembrane region" description="Helical" evidence="6">
    <location>
        <begin position="247"/>
        <end position="268"/>
    </location>
</feature>
<evidence type="ECO:0000259" key="7">
    <source>
        <dbReference type="Pfam" id="PF01061"/>
    </source>
</evidence>
<evidence type="ECO:0000256" key="3">
    <source>
        <dbReference type="ARBA" id="ARBA00022989"/>
    </source>
</evidence>
<evidence type="ECO:0000256" key="2">
    <source>
        <dbReference type="ARBA" id="ARBA00022692"/>
    </source>
</evidence>
<feature type="transmembrane region" description="Helical" evidence="6">
    <location>
        <begin position="84"/>
        <end position="105"/>
    </location>
</feature>
<organism evidence="8 9">
    <name type="scientific">Pseudonocardia saturnea</name>
    <dbReference type="NCBI Taxonomy" id="33909"/>
    <lineage>
        <taxon>Bacteria</taxon>
        <taxon>Bacillati</taxon>
        <taxon>Actinomycetota</taxon>
        <taxon>Actinomycetes</taxon>
        <taxon>Pseudonocardiales</taxon>
        <taxon>Pseudonocardiaceae</taxon>
        <taxon>Pseudonocardia</taxon>
    </lineage>
</organism>
<comment type="caution">
    <text evidence="8">The sequence shown here is derived from an EMBL/GenBank/DDBJ whole genome shotgun (WGS) entry which is preliminary data.</text>
</comment>
<dbReference type="InterPro" id="IPR013525">
    <property type="entry name" value="ABC2_TM"/>
</dbReference>
<feature type="transmembrane region" description="Helical" evidence="6">
    <location>
        <begin position="126"/>
        <end position="153"/>
    </location>
</feature>
<dbReference type="Pfam" id="PF01061">
    <property type="entry name" value="ABC2_membrane"/>
    <property type="match status" value="1"/>
</dbReference>
<keyword evidence="4 6" id="KW-0472">Membrane</keyword>
<sequence length="271" mass="27101">MNTTRTTPATPATAGPPATRPAGTPLAGWTALIGAEARMVARDTSGLIVPFALPLLILTMIGLTMPDIPPEALDGRTPLEAVGIPVAAATVLGLVGIVNVPSFLASYRRTGVLRRLGVTPAGPVPVLVAQIVVGLAQVLVGIGLALVVAVLAFDAGLPASPWAAVGGLLLATVAFFSLGALLAALAPTTNAVIAGGLVIFLGTGALGGMFGDPNALPGSLKEIGKVLPFGATVEMLGTAWRGVPPQLGSVLGLVIVALVGAIGAARWFRWE</sequence>
<feature type="transmembrane region" description="Helical" evidence="6">
    <location>
        <begin position="159"/>
        <end position="184"/>
    </location>
</feature>
<evidence type="ECO:0000313" key="9">
    <source>
        <dbReference type="Proteomes" id="UP000320693"/>
    </source>
</evidence>
<feature type="transmembrane region" description="Helical" evidence="6">
    <location>
        <begin position="47"/>
        <end position="64"/>
    </location>
</feature>
<gene>
    <name evidence="8" type="ORF">PSA01_36850</name>
</gene>
<evidence type="ECO:0000313" key="8">
    <source>
        <dbReference type="EMBL" id="GEC26656.1"/>
    </source>
</evidence>
<proteinExistence type="predicted"/>
<evidence type="ECO:0000256" key="1">
    <source>
        <dbReference type="ARBA" id="ARBA00004141"/>
    </source>
</evidence>
<dbReference type="EMBL" id="BJNH01000041">
    <property type="protein sequence ID" value="GEC26656.1"/>
    <property type="molecule type" value="Genomic_DNA"/>
</dbReference>
<keyword evidence="3 6" id="KW-1133">Transmembrane helix</keyword>
<name>A0ABQ0S166_9PSEU</name>
<keyword evidence="2 6" id="KW-0812">Transmembrane</keyword>
<comment type="subcellular location">
    <subcellularLocation>
        <location evidence="1">Membrane</location>
        <topology evidence="1">Multi-pass membrane protein</topology>
    </subcellularLocation>
</comment>
<feature type="domain" description="ABC-2 type transporter transmembrane" evidence="7">
    <location>
        <begin position="31"/>
        <end position="236"/>
    </location>
</feature>
<keyword evidence="9" id="KW-1185">Reference proteome</keyword>
<dbReference type="Proteomes" id="UP000320693">
    <property type="component" value="Unassembled WGS sequence"/>
</dbReference>
<feature type="transmembrane region" description="Helical" evidence="6">
    <location>
        <begin position="191"/>
        <end position="210"/>
    </location>
</feature>
<evidence type="ECO:0000256" key="5">
    <source>
        <dbReference type="SAM" id="MobiDB-lite"/>
    </source>
</evidence>
<dbReference type="PANTHER" id="PTHR43027">
    <property type="entry name" value="DOXORUBICIN RESISTANCE ABC TRANSPORTER PERMEASE PROTEIN DRRC-RELATED"/>
    <property type="match status" value="1"/>
</dbReference>
<protein>
    <submittedName>
        <fullName evidence="8">Transport permease protein</fullName>
    </submittedName>
</protein>
<dbReference type="InterPro" id="IPR052902">
    <property type="entry name" value="ABC-2_transporter"/>
</dbReference>
<feature type="region of interest" description="Disordered" evidence="5">
    <location>
        <begin position="1"/>
        <end position="22"/>
    </location>
</feature>
<evidence type="ECO:0000256" key="4">
    <source>
        <dbReference type="ARBA" id="ARBA00023136"/>
    </source>
</evidence>